<name>A0A2V2X070_TRYCR</name>
<dbReference type="Gene3D" id="3.10.50.40">
    <property type="match status" value="1"/>
</dbReference>
<dbReference type="VEuPathDB" id="TriTrypDB:TcCL_Unassigned04537"/>
<proteinExistence type="predicted"/>
<dbReference type="VEuPathDB" id="TriTrypDB:TcCLB.507629.39"/>
<dbReference type="Proteomes" id="UP000246078">
    <property type="component" value="Unassembled WGS sequence"/>
</dbReference>
<dbReference type="VEuPathDB" id="TriTrypDB:TcBrA4_0074500"/>
<dbReference type="AlphaFoldDB" id="A0A2V2X070"/>
<feature type="region of interest" description="Disordered" evidence="3">
    <location>
        <begin position="387"/>
        <end position="413"/>
    </location>
</feature>
<dbReference type="VEuPathDB" id="TriTrypDB:Tc_MARK_3937"/>
<feature type="region of interest" description="Disordered" evidence="3">
    <location>
        <begin position="1"/>
        <end position="20"/>
    </location>
</feature>
<accession>A0A2V2X070</accession>
<keyword evidence="1" id="KW-0413">Isomerase</keyword>
<dbReference type="SUPFAM" id="SSF54534">
    <property type="entry name" value="FKBP-like"/>
    <property type="match status" value="1"/>
</dbReference>
<feature type="coiled-coil region" evidence="2">
    <location>
        <begin position="475"/>
        <end position="541"/>
    </location>
</feature>
<dbReference type="VEuPathDB" id="TriTrypDB:TcG_03336"/>
<dbReference type="VEuPathDB" id="TriTrypDB:TCSYLVIO_007584"/>
<evidence type="ECO:0000256" key="1">
    <source>
        <dbReference type="PROSITE-ProRule" id="PRU00277"/>
    </source>
</evidence>
<dbReference type="InterPro" id="IPR001179">
    <property type="entry name" value="PPIase_FKBP_dom"/>
</dbReference>
<dbReference type="PANTHER" id="PTHR44927">
    <property type="entry name" value="FK506-BINDING PROTEIN 15"/>
    <property type="match status" value="1"/>
</dbReference>
<dbReference type="VEuPathDB" id="TriTrypDB:C3747_37g15"/>
<reference evidence="5 6" key="1">
    <citation type="journal article" date="2018" name="Microb. Genom.">
        <title>Expanding an expanded genome: long-read sequencing of Trypanosoma cruzi.</title>
        <authorList>
            <person name="Berna L."/>
            <person name="Rodriguez M."/>
            <person name="Chiribao M.L."/>
            <person name="Parodi-Talice A."/>
            <person name="Pita S."/>
            <person name="Rijo G."/>
            <person name="Alvarez-Valin F."/>
            <person name="Robello C."/>
        </authorList>
    </citation>
    <scope>NUCLEOTIDE SEQUENCE [LARGE SCALE GENOMIC DNA]</scope>
    <source>
        <strain evidence="5 6">TCC</strain>
    </source>
</reference>
<dbReference type="EC" id="5.2.1.8" evidence="1"/>
<gene>
    <name evidence="5" type="ORF">C3747_37g15</name>
</gene>
<dbReference type="VEuPathDB" id="TriTrypDB:TcYC6_0103340"/>
<evidence type="ECO:0000313" key="6">
    <source>
        <dbReference type="Proteomes" id="UP000246078"/>
    </source>
</evidence>
<evidence type="ECO:0000256" key="2">
    <source>
        <dbReference type="SAM" id="Coils"/>
    </source>
</evidence>
<comment type="caution">
    <text evidence="5">The sequence shown here is derived from an EMBL/GenBank/DDBJ whole genome shotgun (WGS) entry which is preliminary data.</text>
</comment>
<feature type="region of interest" description="Disordered" evidence="3">
    <location>
        <begin position="319"/>
        <end position="362"/>
    </location>
</feature>
<dbReference type="Pfam" id="PF00254">
    <property type="entry name" value="FKBP_C"/>
    <property type="match status" value="1"/>
</dbReference>
<organism evidence="5 6">
    <name type="scientific">Trypanosoma cruzi</name>
    <dbReference type="NCBI Taxonomy" id="5693"/>
    <lineage>
        <taxon>Eukaryota</taxon>
        <taxon>Discoba</taxon>
        <taxon>Euglenozoa</taxon>
        <taxon>Kinetoplastea</taxon>
        <taxon>Metakinetoplastina</taxon>
        <taxon>Trypanosomatida</taxon>
        <taxon>Trypanosomatidae</taxon>
        <taxon>Trypanosoma</taxon>
        <taxon>Schizotrypanum</taxon>
    </lineage>
</organism>
<feature type="region of interest" description="Disordered" evidence="3">
    <location>
        <begin position="727"/>
        <end position="746"/>
    </location>
</feature>
<dbReference type="VEuPathDB" id="TriTrypDB:BCY84_13675"/>
<dbReference type="GO" id="GO:0003755">
    <property type="term" value="F:peptidyl-prolyl cis-trans isomerase activity"/>
    <property type="evidence" value="ECO:0007669"/>
    <property type="project" value="UniProtKB-KW"/>
</dbReference>
<dbReference type="VEuPathDB" id="TriTrypDB:C4B63_46g55"/>
<evidence type="ECO:0000259" key="4">
    <source>
        <dbReference type="PROSITE" id="PS50059"/>
    </source>
</evidence>
<comment type="catalytic activity">
    <reaction evidence="1">
        <text>[protein]-peptidylproline (omega=180) = [protein]-peptidylproline (omega=0)</text>
        <dbReference type="Rhea" id="RHEA:16237"/>
        <dbReference type="Rhea" id="RHEA-COMP:10747"/>
        <dbReference type="Rhea" id="RHEA-COMP:10748"/>
        <dbReference type="ChEBI" id="CHEBI:83833"/>
        <dbReference type="ChEBI" id="CHEBI:83834"/>
        <dbReference type="EC" id="5.2.1.8"/>
    </reaction>
</comment>
<dbReference type="PROSITE" id="PS50059">
    <property type="entry name" value="FKBP_PPIASE"/>
    <property type="match status" value="1"/>
</dbReference>
<dbReference type="InterPro" id="IPR046357">
    <property type="entry name" value="PPIase_dom_sf"/>
</dbReference>
<protein>
    <recommendedName>
        <fullName evidence="1">peptidylprolyl isomerase</fullName>
        <ecNumber evidence="1">5.2.1.8</ecNumber>
    </recommendedName>
</protein>
<dbReference type="PANTHER" id="PTHR44927:SF1">
    <property type="entry name" value="FK506-BINDING PROTEIN 15"/>
    <property type="match status" value="1"/>
</dbReference>
<feature type="compositionally biased region" description="Polar residues" evidence="3">
    <location>
        <begin position="335"/>
        <end position="355"/>
    </location>
</feature>
<feature type="compositionally biased region" description="Basic and acidic residues" evidence="3">
    <location>
        <begin position="733"/>
        <end position="746"/>
    </location>
</feature>
<dbReference type="VEuPathDB" id="TriTrypDB:TCDM_04151"/>
<dbReference type="VEuPathDB" id="TriTrypDB:TCDM_04152"/>
<evidence type="ECO:0000256" key="3">
    <source>
        <dbReference type="SAM" id="MobiDB-lite"/>
    </source>
</evidence>
<evidence type="ECO:0000313" key="5">
    <source>
        <dbReference type="EMBL" id="PWV14248.1"/>
    </source>
</evidence>
<feature type="domain" description="PPIase FKBP-type" evidence="4">
    <location>
        <begin position="215"/>
        <end position="313"/>
    </location>
</feature>
<keyword evidence="2" id="KW-0175">Coiled coil</keyword>
<dbReference type="EMBL" id="PRFC01000037">
    <property type="protein sequence ID" value="PWV14248.1"/>
    <property type="molecule type" value="Genomic_DNA"/>
</dbReference>
<sequence length="860" mass="95062">MYDSCSSADGEGGFSVPLDKKNIPARKSMRSLFAQDALQSKQGVTSLRYEDQSKKNKAVPLSVMGGNSAPGYPPNAPSPLQTAVQAVTIAYSGDTSMGACVVAVCVPHANAPIATPLIAIVDREKRPRCRVPMDGGLQFLQNESSPQYASLYDPSLGSHWTLMFKGRRECTEFFSAVHTTVHYTEVDIGAAPRFVEWNNETNAEEGALQVKIASGDVASISYMAWLLRRMPGTRFFSIGKMVEEVPPEAPCEVLVGDGSLMAGIEEALVGMQRGASRLVFVPPKKTSIRMGMGNPEVSPSDTVVVHLTCQDVAVRSNMRGGHKTTVASPLEKRFSNSGTQAKTTPPAPVTQTEPSSKLVPDAPAVLGGDLGTLLQAILLQMLQQQQNSSGGSSISSSNNTNNNNNNSTGCDSGNGVSGQWSALERSIDRVHIQLSSLYEKIDRLAIAETLEKNNAAIERIVKRVVGKAPAGEVDVEEMAKDRDGLLATIERLKKRLDEETNNYHRALEAMGRHKDEVHGLQNDLRIEQETHESRMKQLEEHNRLKFVEMEVRHRQAIERVAEEKLREGREIGLKEGLQLGKQEALEAAGGHSDREWKDRFFASEQRALQLEAEMQERESHHISERRGLQEQIDALHEMTEKLDQRVQHARITRQTGVEETSRQCKLLRRAMNAAYTHMEIQLSGMDKETVNVTDVLQMLMVALRSETDTFIDEIKKQAEFFCGLDSQSEVPMEGEKSRVQTEENASDHLEATEAEAMDKKRRTALFPGKERKTTMTTELAEDECVKIDELPPVPPQDLSSFICDNPPNVFPESVEPVAKDDDISHDFVRKDENKNGDLCNVAAVTSRLPKSESNDDESDC</sequence>
<keyword evidence="1" id="KW-0697">Rotamase</keyword>